<protein>
    <recommendedName>
        <fullName evidence="6">Carbonyl reductase</fullName>
    </recommendedName>
</protein>
<name>A0A8J2JY80_9HEXA</name>
<dbReference type="Proteomes" id="UP000708208">
    <property type="component" value="Unassembled WGS sequence"/>
</dbReference>
<evidence type="ECO:0000313" key="5">
    <source>
        <dbReference type="Proteomes" id="UP000708208"/>
    </source>
</evidence>
<feature type="non-terminal residue" evidence="4">
    <location>
        <position position="1"/>
    </location>
</feature>
<proteinExistence type="inferred from homology"/>
<evidence type="ECO:0000256" key="1">
    <source>
        <dbReference type="ARBA" id="ARBA00006484"/>
    </source>
</evidence>
<dbReference type="PANTHER" id="PTHR43963">
    <property type="entry name" value="CARBONYL REDUCTASE 1-RELATED"/>
    <property type="match status" value="1"/>
</dbReference>
<accession>A0A8J2JY80</accession>
<gene>
    <name evidence="4" type="ORF">AFUS01_LOCUS16422</name>
</gene>
<dbReference type="GO" id="GO:0004090">
    <property type="term" value="F:carbonyl reductase (NADPH) activity"/>
    <property type="evidence" value="ECO:0007669"/>
    <property type="project" value="TreeGrafter"/>
</dbReference>
<organism evidence="4 5">
    <name type="scientific">Allacma fusca</name>
    <dbReference type="NCBI Taxonomy" id="39272"/>
    <lineage>
        <taxon>Eukaryota</taxon>
        <taxon>Metazoa</taxon>
        <taxon>Ecdysozoa</taxon>
        <taxon>Arthropoda</taxon>
        <taxon>Hexapoda</taxon>
        <taxon>Collembola</taxon>
        <taxon>Symphypleona</taxon>
        <taxon>Sminthuridae</taxon>
        <taxon>Allacma</taxon>
    </lineage>
</organism>
<reference evidence="4" key="1">
    <citation type="submission" date="2021-06" db="EMBL/GenBank/DDBJ databases">
        <authorList>
            <person name="Hodson N. C."/>
            <person name="Mongue J. A."/>
            <person name="Jaron S. K."/>
        </authorList>
    </citation>
    <scope>NUCLEOTIDE SEQUENCE</scope>
</reference>
<evidence type="ECO:0000256" key="3">
    <source>
        <dbReference type="ARBA" id="ARBA00023002"/>
    </source>
</evidence>
<dbReference type="OrthoDB" id="7289984at2759"/>
<dbReference type="AlphaFoldDB" id="A0A8J2JY80"/>
<comment type="caution">
    <text evidence="4">The sequence shown here is derived from an EMBL/GenBank/DDBJ whole genome shotgun (WGS) entry which is preliminary data.</text>
</comment>
<comment type="similarity">
    <text evidence="1">Belongs to the short-chain dehydrogenases/reductases (SDR) family.</text>
</comment>
<keyword evidence="2" id="KW-0521">NADP</keyword>
<keyword evidence="5" id="KW-1185">Reference proteome</keyword>
<dbReference type="EMBL" id="CAJVCH010150733">
    <property type="protein sequence ID" value="CAG7727589.1"/>
    <property type="molecule type" value="Genomic_DNA"/>
</dbReference>
<dbReference type="PANTHER" id="PTHR43963:SF4">
    <property type="entry name" value="CARBONYL REDUCTASE (NADPH)"/>
    <property type="match status" value="1"/>
</dbReference>
<keyword evidence="3" id="KW-0560">Oxidoreductase</keyword>
<evidence type="ECO:0008006" key="6">
    <source>
        <dbReference type="Google" id="ProtNLM"/>
    </source>
</evidence>
<evidence type="ECO:0000313" key="4">
    <source>
        <dbReference type="EMBL" id="CAG7727589.1"/>
    </source>
</evidence>
<evidence type="ECO:0000256" key="2">
    <source>
        <dbReference type="ARBA" id="ARBA00022857"/>
    </source>
</evidence>
<sequence length="148" mass="16527">HLMHINGQEPAATELRKRFSSPEATVEQIIDLANEFIKLAKECTHYAAGWPNCTYTVSKVTLCALIPIQQRAFDKERPEDDIVVNSCHPGYVDTDMSSHQGPLTIEEGAVAPVYLALLPPNVEKPRGAYVWKDTTIIDWVNEQPPTVN</sequence>